<feature type="transmembrane region" description="Helical" evidence="21">
    <location>
        <begin position="86"/>
        <end position="107"/>
    </location>
</feature>
<feature type="transmembrane region" description="Helical" evidence="21">
    <location>
        <begin position="152"/>
        <end position="172"/>
    </location>
</feature>
<keyword evidence="7" id="KW-0679">Respiratory chain</keyword>
<keyword evidence="10" id="KW-0479">Metal-binding</keyword>
<organism evidence="23 24">
    <name type="scientific">Motilibacter peucedani</name>
    <dbReference type="NCBI Taxonomy" id="598650"/>
    <lineage>
        <taxon>Bacteria</taxon>
        <taxon>Bacillati</taxon>
        <taxon>Actinomycetota</taxon>
        <taxon>Actinomycetes</taxon>
        <taxon>Motilibacterales</taxon>
        <taxon>Motilibacteraceae</taxon>
        <taxon>Motilibacter</taxon>
    </lineage>
</organism>
<keyword evidence="24" id="KW-1185">Reference proteome</keyword>
<evidence type="ECO:0000256" key="12">
    <source>
        <dbReference type="ARBA" id="ARBA00022989"/>
    </source>
</evidence>
<keyword evidence="15" id="KW-0411">Iron-sulfur</keyword>
<evidence type="ECO:0000259" key="22">
    <source>
        <dbReference type="PROSITE" id="PS51296"/>
    </source>
</evidence>
<dbReference type="GO" id="GO:0005886">
    <property type="term" value="C:plasma membrane"/>
    <property type="evidence" value="ECO:0007669"/>
    <property type="project" value="UniProtKB-SubCell"/>
</dbReference>
<evidence type="ECO:0000256" key="15">
    <source>
        <dbReference type="ARBA" id="ARBA00023014"/>
    </source>
</evidence>
<dbReference type="RefSeq" id="WP_121193813.1">
    <property type="nucleotide sequence ID" value="NZ_RBWV01000012.1"/>
</dbReference>
<keyword evidence="17" id="KW-1015">Disulfide bond</keyword>
<dbReference type="InterPro" id="IPR045603">
    <property type="entry name" value="QcrA_N"/>
</dbReference>
<keyword evidence="8 21" id="KW-0812">Transmembrane</keyword>
<evidence type="ECO:0000256" key="9">
    <source>
        <dbReference type="ARBA" id="ARBA00022714"/>
    </source>
</evidence>
<evidence type="ECO:0000256" key="20">
    <source>
        <dbReference type="SAM" id="MobiDB-lite"/>
    </source>
</evidence>
<dbReference type="Pfam" id="PF19297">
    <property type="entry name" value="QcrA_N"/>
    <property type="match status" value="1"/>
</dbReference>
<keyword evidence="12 21" id="KW-1133">Transmembrane helix</keyword>
<dbReference type="InterPro" id="IPR036922">
    <property type="entry name" value="Rieske_2Fe-2S_sf"/>
</dbReference>
<evidence type="ECO:0000256" key="16">
    <source>
        <dbReference type="ARBA" id="ARBA00023136"/>
    </source>
</evidence>
<keyword evidence="16 21" id="KW-0472">Membrane</keyword>
<keyword evidence="6" id="KW-1003">Cell membrane</keyword>
<dbReference type="GO" id="GO:0051537">
    <property type="term" value="F:2 iron, 2 sulfur cluster binding"/>
    <property type="evidence" value="ECO:0007669"/>
    <property type="project" value="UniProtKB-KW"/>
</dbReference>
<proteinExistence type="inferred from homology"/>
<keyword evidence="5" id="KW-0813">Transport</keyword>
<dbReference type="GO" id="GO:0016705">
    <property type="term" value="F:oxidoreductase activity, acting on paired donors, with incorporation or reduction of molecular oxygen"/>
    <property type="evidence" value="ECO:0007669"/>
    <property type="project" value="UniProtKB-ARBA"/>
</dbReference>
<evidence type="ECO:0000256" key="21">
    <source>
        <dbReference type="SAM" id="Phobius"/>
    </source>
</evidence>
<comment type="function">
    <text evidence="1">Iron-sulfur subunit of the cytochrome bc1 complex, an essential component of the respiratory electron transport chain required for ATP synthesis. The bc1 complex catalyzes the oxidation of menaquinol and the reduction of cytochrome c in the respiratory chain. The bc1 complex operates through a Q-cycle mechanism that couples electron transfer to generation of the proton gradient that drives ATP synthesis.</text>
</comment>
<reference evidence="23 24" key="1">
    <citation type="submission" date="2018-10" db="EMBL/GenBank/DDBJ databases">
        <title>Genomic Encyclopedia of Archaeal and Bacterial Type Strains, Phase II (KMG-II): from individual species to whole genera.</title>
        <authorList>
            <person name="Goeker M."/>
        </authorList>
    </citation>
    <scope>NUCLEOTIDE SEQUENCE [LARGE SCALE GENOMIC DNA]</scope>
    <source>
        <strain evidence="23 24">RP-AC37</strain>
    </source>
</reference>
<dbReference type="GO" id="GO:0046872">
    <property type="term" value="F:metal ion binding"/>
    <property type="evidence" value="ECO:0007669"/>
    <property type="project" value="UniProtKB-KW"/>
</dbReference>
<protein>
    <recommendedName>
        <fullName evidence="4">Cytochrome bc1 complex Rieske iron-sulfur subunit</fullName>
    </recommendedName>
    <alternativeName>
        <fullName evidence="18">Cytochrome bc1 reductase complex subunit QcrA</fullName>
    </alternativeName>
    <alternativeName>
        <fullName evidence="19">Rieske iron-sulfur protein</fullName>
    </alternativeName>
</protein>
<keyword evidence="14" id="KW-0408">Iron</keyword>
<evidence type="ECO:0000256" key="5">
    <source>
        <dbReference type="ARBA" id="ARBA00022448"/>
    </source>
</evidence>
<evidence type="ECO:0000313" key="24">
    <source>
        <dbReference type="Proteomes" id="UP000281955"/>
    </source>
</evidence>
<evidence type="ECO:0000256" key="6">
    <source>
        <dbReference type="ARBA" id="ARBA00022475"/>
    </source>
</evidence>
<dbReference type="InParanoid" id="A0A420XPE4"/>
<sequence length="371" mass="40238">MSTHDTDSSGSLERRDGAGQLEERFTDPGLPAHVHRSTDIDPKAAARAERQVSLLFLLSLVGTVVFVVGYFAFYLPDGDNYRKSTLTLGLGMALALFSIGAGAIQWAKKLMSDEEMVEIRKPIRSTDEDRQGAARVLREGGEAAGFLPRRKMIWASLTAATGAAGLMAVIPLKDLWTRNRGESPVDQISHTKWDKGVRLVRDPTGEPLRAEDVPIGGVVHVVPGIFKKPSQEPNVDTAGGQTGTGGEEQADGELDLTLNDRAKAAVLVMRLAPGDVEPDAAREGWDYDGIYAYSKICTHVGCPVGLYEQQTHHLLCPCHQSTFDATRHCKVIFGPAARPLPQLAITVDSDGYLVAQSDFHEPVGPSFWERG</sequence>
<dbReference type="OrthoDB" id="9802613at2"/>
<keyword evidence="13" id="KW-0560">Oxidoreductase</keyword>
<feature type="transmembrane region" description="Helical" evidence="21">
    <location>
        <begin position="52"/>
        <end position="74"/>
    </location>
</feature>
<feature type="domain" description="Rieske" evidence="22">
    <location>
        <begin position="263"/>
        <end position="354"/>
    </location>
</feature>
<comment type="subcellular location">
    <subcellularLocation>
        <location evidence="2">Cell membrane</location>
        <topology evidence="2">Multi-pass membrane protein</topology>
    </subcellularLocation>
</comment>
<evidence type="ECO:0000256" key="18">
    <source>
        <dbReference type="ARBA" id="ARBA00029586"/>
    </source>
</evidence>
<evidence type="ECO:0000256" key="17">
    <source>
        <dbReference type="ARBA" id="ARBA00023157"/>
    </source>
</evidence>
<dbReference type="InterPro" id="IPR017941">
    <property type="entry name" value="Rieske_2Fe-2S"/>
</dbReference>
<dbReference type="SUPFAM" id="SSF50022">
    <property type="entry name" value="ISP domain"/>
    <property type="match status" value="1"/>
</dbReference>
<feature type="region of interest" description="Disordered" evidence="20">
    <location>
        <begin position="227"/>
        <end position="250"/>
    </location>
</feature>
<dbReference type="Gene3D" id="2.102.10.10">
    <property type="entry name" value="Rieske [2Fe-2S] iron-sulphur domain"/>
    <property type="match status" value="1"/>
</dbReference>
<evidence type="ECO:0000313" key="23">
    <source>
        <dbReference type="EMBL" id="RKS74042.1"/>
    </source>
</evidence>
<dbReference type="EMBL" id="RBWV01000012">
    <property type="protein sequence ID" value="RKS74042.1"/>
    <property type="molecule type" value="Genomic_DNA"/>
</dbReference>
<dbReference type="PANTHER" id="PTHR10134">
    <property type="entry name" value="CYTOCHROME B-C1 COMPLEX SUBUNIT RIESKE, MITOCHONDRIAL"/>
    <property type="match status" value="1"/>
</dbReference>
<feature type="region of interest" description="Disordered" evidence="20">
    <location>
        <begin position="1"/>
        <end position="37"/>
    </location>
</feature>
<dbReference type="AlphaFoldDB" id="A0A420XPE4"/>
<evidence type="ECO:0000256" key="2">
    <source>
        <dbReference type="ARBA" id="ARBA00004651"/>
    </source>
</evidence>
<dbReference type="PROSITE" id="PS51296">
    <property type="entry name" value="RIESKE"/>
    <property type="match status" value="1"/>
</dbReference>
<keyword evidence="11" id="KW-0249">Electron transport</keyword>
<evidence type="ECO:0000256" key="8">
    <source>
        <dbReference type="ARBA" id="ARBA00022692"/>
    </source>
</evidence>
<evidence type="ECO:0000256" key="1">
    <source>
        <dbReference type="ARBA" id="ARBA00002494"/>
    </source>
</evidence>
<evidence type="ECO:0000256" key="4">
    <source>
        <dbReference type="ARBA" id="ARBA00015816"/>
    </source>
</evidence>
<comment type="caution">
    <text evidence="23">The sequence shown here is derived from an EMBL/GenBank/DDBJ whole genome shotgun (WGS) entry which is preliminary data.</text>
</comment>
<keyword evidence="9" id="KW-0001">2Fe-2S</keyword>
<dbReference type="FunCoup" id="A0A420XPE4">
    <property type="interactions" value="36"/>
</dbReference>
<dbReference type="InterPro" id="IPR014349">
    <property type="entry name" value="Rieske_Fe-S_prot"/>
</dbReference>
<feature type="compositionally biased region" description="Basic and acidic residues" evidence="20">
    <location>
        <begin position="1"/>
        <end position="26"/>
    </location>
</feature>
<dbReference type="Proteomes" id="UP000281955">
    <property type="component" value="Unassembled WGS sequence"/>
</dbReference>
<evidence type="ECO:0000256" key="13">
    <source>
        <dbReference type="ARBA" id="ARBA00023002"/>
    </source>
</evidence>
<gene>
    <name evidence="23" type="ORF">CLV35_2541</name>
</gene>
<dbReference type="Pfam" id="PF00355">
    <property type="entry name" value="Rieske"/>
    <property type="match status" value="1"/>
</dbReference>
<evidence type="ECO:0000256" key="14">
    <source>
        <dbReference type="ARBA" id="ARBA00023004"/>
    </source>
</evidence>
<evidence type="ECO:0000256" key="7">
    <source>
        <dbReference type="ARBA" id="ARBA00022660"/>
    </source>
</evidence>
<comment type="similarity">
    <text evidence="3">Belongs to the Rieske iron-sulfur protein family.</text>
</comment>
<dbReference type="CDD" id="cd03467">
    <property type="entry name" value="Rieske"/>
    <property type="match status" value="1"/>
</dbReference>
<evidence type="ECO:0000256" key="19">
    <source>
        <dbReference type="ARBA" id="ARBA00032409"/>
    </source>
</evidence>
<evidence type="ECO:0000256" key="10">
    <source>
        <dbReference type="ARBA" id="ARBA00022723"/>
    </source>
</evidence>
<evidence type="ECO:0000256" key="3">
    <source>
        <dbReference type="ARBA" id="ARBA00010651"/>
    </source>
</evidence>
<accession>A0A420XPE4</accession>
<evidence type="ECO:0000256" key="11">
    <source>
        <dbReference type="ARBA" id="ARBA00022982"/>
    </source>
</evidence>
<dbReference type="GO" id="GO:0004497">
    <property type="term" value="F:monooxygenase activity"/>
    <property type="evidence" value="ECO:0007669"/>
    <property type="project" value="UniProtKB-ARBA"/>
</dbReference>
<name>A0A420XPE4_9ACTN</name>